<comment type="caution">
    <text evidence="1">The sequence shown here is derived from an EMBL/GenBank/DDBJ whole genome shotgun (WGS) entry which is preliminary data.</text>
</comment>
<dbReference type="Pfam" id="PF14025">
    <property type="entry name" value="DUF4241"/>
    <property type="match status" value="1"/>
</dbReference>
<evidence type="ECO:0000313" key="1">
    <source>
        <dbReference type="EMBL" id="GHH39199.1"/>
    </source>
</evidence>
<proteinExistence type="predicted"/>
<evidence type="ECO:0000313" key="2">
    <source>
        <dbReference type="Proteomes" id="UP000605568"/>
    </source>
</evidence>
<sequence>MPLTPVDFDRRLVPGARAGLMSGPGTVSEPLRAELHLPSGELVASGWRWEAIGFTETAPPGHYPVLLHLLTPDEAPLMPVPLAVRLVIRDAPAVSWTMALLPGQDPAELSEDGFFGFPVDGGEGNLIDARYLRELHETDTYLEFVDTARIDLDFGDRLAPSEDDQGRQTVGFTIGSDGVYPTWIGRTADGELACYLVELLLFDDRD</sequence>
<dbReference type="RefSeq" id="WP_191298572.1">
    <property type="nucleotide sequence ID" value="NZ_BNAR01000004.1"/>
</dbReference>
<accession>A0ABQ3MC72</accession>
<evidence type="ECO:0008006" key="3">
    <source>
        <dbReference type="Google" id="ProtNLM"/>
    </source>
</evidence>
<protein>
    <recommendedName>
        <fullName evidence="3">DUF4241 domain-containing protein</fullName>
    </recommendedName>
</protein>
<organism evidence="1 2">
    <name type="scientific">Lentzea cavernae</name>
    <dbReference type="NCBI Taxonomy" id="2020703"/>
    <lineage>
        <taxon>Bacteria</taxon>
        <taxon>Bacillati</taxon>
        <taxon>Actinomycetota</taxon>
        <taxon>Actinomycetes</taxon>
        <taxon>Pseudonocardiales</taxon>
        <taxon>Pseudonocardiaceae</taxon>
        <taxon>Lentzea</taxon>
    </lineage>
</organism>
<dbReference type="EMBL" id="BNAR01000004">
    <property type="protein sequence ID" value="GHH39199.1"/>
    <property type="molecule type" value="Genomic_DNA"/>
</dbReference>
<name>A0ABQ3MC72_9PSEU</name>
<keyword evidence="2" id="KW-1185">Reference proteome</keyword>
<reference evidence="2" key="1">
    <citation type="journal article" date="2019" name="Int. J. Syst. Evol. Microbiol.">
        <title>The Global Catalogue of Microorganisms (GCM) 10K type strain sequencing project: providing services to taxonomists for standard genome sequencing and annotation.</title>
        <authorList>
            <consortium name="The Broad Institute Genomics Platform"/>
            <consortium name="The Broad Institute Genome Sequencing Center for Infectious Disease"/>
            <person name="Wu L."/>
            <person name="Ma J."/>
        </authorList>
    </citation>
    <scope>NUCLEOTIDE SEQUENCE [LARGE SCALE GENOMIC DNA]</scope>
    <source>
        <strain evidence="2">CGMCC 4.7367</strain>
    </source>
</reference>
<dbReference type="InterPro" id="IPR025335">
    <property type="entry name" value="DUF4241"/>
</dbReference>
<gene>
    <name evidence="1" type="ORF">GCM10017774_30470</name>
</gene>
<dbReference type="Proteomes" id="UP000605568">
    <property type="component" value="Unassembled WGS sequence"/>
</dbReference>